<reference evidence="1 2" key="1">
    <citation type="submission" date="2017-04" db="EMBL/GenBank/DDBJ databases">
        <title>Bacillus krulwichiae AM31D Genome sequencing and assembly.</title>
        <authorList>
            <person name="Krulwich T.A."/>
            <person name="Anastor L."/>
            <person name="Ehrlich R."/>
            <person name="Ehrlich G.D."/>
            <person name="Janto B."/>
        </authorList>
    </citation>
    <scope>NUCLEOTIDE SEQUENCE [LARGE SCALE GENOMIC DNA]</scope>
    <source>
        <strain evidence="1 2">AM31D</strain>
    </source>
</reference>
<dbReference type="Proteomes" id="UP000193006">
    <property type="component" value="Chromosome"/>
</dbReference>
<dbReference type="KEGG" id="bkw:BkAM31D_14175"/>
<accession>A0A1X9ME37</accession>
<organism evidence="1 2">
    <name type="scientific">Halalkalibacter krulwichiae</name>
    <dbReference type="NCBI Taxonomy" id="199441"/>
    <lineage>
        <taxon>Bacteria</taxon>
        <taxon>Bacillati</taxon>
        <taxon>Bacillota</taxon>
        <taxon>Bacilli</taxon>
        <taxon>Bacillales</taxon>
        <taxon>Bacillaceae</taxon>
        <taxon>Halalkalibacter</taxon>
    </lineage>
</organism>
<evidence type="ECO:0000313" key="2">
    <source>
        <dbReference type="Proteomes" id="UP000193006"/>
    </source>
</evidence>
<keyword evidence="2" id="KW-1185">Reference proteome</keyword>
<dbReference type="AlphaFoldDB" id="A0A1X9ME37"/>
<dbReference type="EMBL" id="CP020814">
    <property type="protein sequence ID" value="ARK30894.1"/>
    <property type="molecule type" value="Genomic_DNA"/>
</dbReference>
<dbReference type="RefSeq" id="WP_066149930.1">
    <property type="nucleotide sequence ID" value="NZ_CP020814.1"/>
</dbReference>
<gene>
    <name evidence="1" type="ORF">BkAM31D_14175</name>
</gene>
<sequence>MEKEEVSLLLQQLRNKEIESYLVSKADFHTFRVILLQQEDAIDFRGNAQHGGQTIYTYEPGWTK</sequence>
<evidence type="ECO:0000313" key="1">
    <source>
        <dbReference type="EMBL" id="ARK30894.1"/>
    </source>
</evidence>
<name>A0A1X9ME37_9BACI</name>
<protein>
    <submittedName>
        <fullName evidence="1">Uncharacterized protein</fullName>
    </submittedName>
</protein>
<proteinExistence type="predicted"/>